<dbReference type="PANTHER" id="PTHR22576:SF37">
    <property type="entry name" value="MUCOSA-ASSOCIATED LYMPHOID TISSUE LYMPHOMA TRANSLOCATION PROTEIN 1"/>
    <property type="match status" value="1"/>
</dbReference>
<dbReference type="InterPro" id="IPR001309">
    <property type="entry name" value="Pept_C14_p20"/>
</dbReference>
<dbReference type="EMBL" id="CACVAZ010000011">
    <property type="protein sequence ID" value="CAA6803306.1"/>
    <property type="molecule type" value="Genomic_DNA"/>
</dbReference>
<dbReference type="GO" id="GO:0004197">
    <property type="term" value="F:cysteine-type endopeptidase activity"/>
    <property type="evidence" value="ECO:0007669"/>
    <property type="project" value="InterPro"/>
</dbReference>
<dbReference type="SUPFAM" id="SSF52129">
    <property type="entry name" value="Caspase-like"/>
    <property type="match status" value="1"/>
</dbReference>
<gene>
    <name evidence="2" type="ORF">HELGO_WM29117</name>
</gene>
<dbReference type="GO" id="GO:0006508">
    <property type="term" value="P:proteolysis"/>
    <property type="evidence" value="ECO:0007669"/>
    <property type="project" value="InterPro"/>
</dbReference>
<dbReference type="InterPro" id="IPR011600">
    <property type="entry name" value="Pept_C14_caspase"/>
</dbReference>
<evidence type="ECO:0000313" key="2">
    <source>
        <dbReference type="EMBL" id="CAA6803306.1"/>
    </source>
</evidence>
<organism evidence="2">
    <name type="scientific">uncultured Sulfurovum sp</name>
    <dbReference type="NCBI Taxonomy" id="269237"/>
    <lineage>
        <taxon>Bacteria</taxon>
        <taxon>Pseudomonadati</taxon>
        <taxon>Campylobacterota</taxon>
        <taxon>Epsilonproteobacteria</taxon>
        <taxon>Campylobacterales</taxon>
        <taxon>Sulfurovaceae</taxon>
        <taxon>Sulfurovum</taxon>
        <taxon>environmental samples</taxon>
    </lineage>
</organism>
<evidence type="ECO:0000259" key="1">
    <source>
        <dbReference type="PROSITE" id="PS50208"/>
    </source>
</evidence>
<proteinExistence type="predicted"/>
<feature type="domain" description="Caspase family p20" evidence="1">
    <location>
        <begin position="22"/>
        <end position="149"/>
    </location>
</feature>
<dbReference type="InterPro" id="IPR052039">
    <property type="entry name" value="Caspase-related_regulators"/>
</dbReference>
<dbReference type="PANTHER" id="PTHR22576">
    <property type="entry name" value="MUCOSA ASSOCIATED LYMPHOID TISSUE LYMPHOMA TRANSLOCATION PROTEIN 1/PARACASPASE"/>
    <property type="match status" value="1"/>
</dbReference>
<dbReference type="InterPro" id="IPR029030">
    <property type="entry name" value="Caspase-like_dom_sf"/>
</dbReference>
<sequence>MFLFVFLFIGCTKPISVSKEPIKKVALVIGNQDYMGNNDLKNPINDAEGMKETLESIGFETMLVLDVTLAQLNESLETLKSKIEANKTIVFIYFAGHGNTLQKNSSEQFLMMTDKKQRTIVSIFKFYDFLKKVQARHSIIVLDACRDYQKHYTPINGAKNEENFRGNIRYDNGLKKDVKVFVEKNNYEDSLPRSTIVSYATQRNQKAKDFSRHNRKHSPYSYALMKYLDDEEIPIEEVFRRVRVSILEETNGEQSSSEEMKLEKNIWLVPKKAKIAFSPPI</sequence>
<dbReference type="Gene3D" id="3.40.50.1460">
    <property type="match status" value="1"/>
</dbReference>
<dbReference type="AlphaFoldDB" id="A0A6S6SAU6"/>
<dbReference type="PROSITE" id="PS50208">
    <property type="entry name" value="CASPASE_P20"/>
    <property type="match status" value="1"/>
</dbReference>
<protein>
    <recommendedName>
        <fullName evidence="1">Caspase family p20 domain-containing protein</fullName>
    </recommendedName>
</protein>
<name>A0A6S6SAU6_9BACT</name>
<accession>A0A6S6SAU6</accession>
<reference evidence="2" key="1">
    <citation type="submission" date="2020-01" db="EMBL/GenBank/DDBJ databases">
        <authorList>
            <person name="Meier V. D."/>
            <person name="Meier V D."/>
        </authorList>
    </citation>
    <scope>NUCLEOTIDE SEQUENCE</scope>
    <source>
        <strain evidence="2">HLG_WM_MAG_02</strain>
    </source>
</reference>
<dbReference type="Pfam" id="PF00656">
    <property type="entry name" value="Peptidase_C14"/>
    <property type="match status" value="1"/>
</dbReference>